<keyword evidence="3 6" id="KW-0378">Hydrolase</keyword>
<dbReference type="AlphaFoldDB" id="A0A7V8NY72"/>
<keyword evidence="7" id="KW-1185">Reference proteome</keyword>
<protein>
    <submittedName>
        <fullName evidence="6">Alpha/beta fold hydrolase</fullName>
    </submittedName>
</protein>
<feature type="active site" description="Charge relay system" evidence="4">
    <location>
        <position position="271"/>
    </location>
</feature>
<dbReference type="EMBL" id="JACDQQ010002942">
    <property type="protein sequence ID" value="MBA0089335.1"/>
    <property type="molecule type" value="Genomic_DNA"/>
</dbReference>
<dbReference type="InterPro" id="IPR000073">
    <property type="entry name" value="AB_hydrolase_1"/>
</dbReference>
<feature type="active site" description="Charge relay system" evidence="4">
    <location>
        <position position="144"/>
    </location>
</feature>
<feature type="active site" description="Charge relay system" evidence="4">
    <location>
        <position position="300"/>
    </location>
</feature>
<dbReference type="SUPFAM" id="SSF53474">
    <property type="entry name" value="alpha/beta-Hydrolases"/>
    <property type="match status" value="1"/>
</dbReference>
<reference evidence="6" key="1">
    <citation type="submission" date="2020-06" db="EMBL/GenBank/DDBJ databases">
        <title>Legume-microbial interactions unlock mineral nutrients during tropical forest succession.</title>
        <authorList>
            <person name="Epihov D.Z."/>
        </authorList>
    </citation>
    <scope>NUCLEOTIDE SEQUENCE [LARGE SCALE GENOMIC DNA]</scope>
    <source>
        <strain evidence="6">Pan2503</strain>
    </source>
</reference>
<dbReference type="GO" id="GO:0047372">
    <property type="term" value="F:monoacylglycerol lipase activity"/>
    <property type="evidence" value="ECO:0007669"/>
    <property type="project" value="TreeGrafter"/>
</dbReference>
<keyword evidence="2" id="KW-0719">Serine esterase</keyword>
<evidence type="ECO:0000313" key="7">
    <source>
        <dbReference type="Proteomes" id="UP000567293"/>
    </source>
</evidence>
<dbReference type="PANTHER" id="PTHR10794:SF63">
    <property type="entry name" value="ALPHA_BETA HYDROLASE 1, ISOFORM A"/>
    <property type="match status" value="1"/>
</dbReference>
<feature type="domain" description="AB hydrolase-1" evidence="5">
    <location>
        <begin position="64"/>
        <end position="305"/>
    </location>
</feature>
<dbReference type="GO" id="GO:0034338">
    <property type="term" value="F:short-chain carboxylesterase activity"/>
    <property type="evidence" value="ECO:0007669"/>
    <property type="project" value="TreeGrafter"/>
</dbReference>
<evidence type="ECO:0000256" key="3">
    <source>
        <dbReference type="ARBA" id="ARBA00022801"/>
    </source>
</evidence>
<evidence type="ECO:0000256" key="2">
    <source>
        <dbReference type="ARBA" id="ARBA00022487"/>
    </source>
</evidence>
<dbReference type="PROSITE" id="PS01133">
    <property type="entry name" value="UPF0017"/>
    <property type="match status" value="1"/>
</dbReference>
<dbReference type="PANTHER" id="PTHR10794">
    <property type="entry name" value="ABHYDROLASE DOMAIN-CONTAINING PROTEIN"/>
    <property type="match status" value="1"/>
</dbReference>
<organism evidence="6 7">
    <name type="scientific">Candidatus Acidiferrum panamense</name>
    <dbReference type="NCBI Taxonomy" id="2741543"/>
    <lineage>
        <taxon>Bacteria</taxon>
        <taxon>Pseudomonadati</taxon>
        <taxon>Acidobacteriota</taxon>
        <taxon>Terriglobia</taxon>
        <taxon>Candidatus Acidiferrales</taxon>
        <taxon>Candidatus Acidiferrum</taxon>
    </lineage>
</organism>
<dbReference type="InterPro" id="IPR029058">
    <property type="entry name" value="AB_hydrolase_fold"/>
</dbReference>
<accession>A0A7V8NY72</accession>
<comment type="similarity">
    <text evidence="1">Belongs to the AB hydrolase superfamily. AB hydrolase 4 family.</text>
</comment>
<sequence>METCATGFEPHPLLKNGHAMTIAAALVPRRFDVPLSEARRFQVDKDSWLLGHCHWQPGKRKQAPVLVLVHGLEGSSQSNYMRGIAERAFHRGFHIVRLNQRNCGGTEALTPTLYNSGMSGDYRAVFEKLSDGEGFEQVFFAGYSMGGNLVAKMAGEFGAAAPPALRAVCAVCPAIDLAPCADALERWDNYPYQRHFVSRLMSHYLRKQRLFPRLYSTNGLPPVHTVRQFDDFIIAPRFGYRDAQDYYESVSAKHVTAQIRVPFLLITAQDDPFVPYSLFLAARVADNPAIRLMAPQHGGHCGFISKHAGAERFWAEQRIVDFCQDHTAV</sequence>
<proteinExistence type="inferred from homology"/>
<dbReference type="Gene3D" id="3.40.50.1820">
    <property type="entry name" value="alpha/beta hydrolase"/>
    <property type="match status" value="1"/>
</dbReference>
<evidence type="ECO:0000256" key="4">
    <source>
        <dbReference type="PIRSR" id="PIRSR005211-1"/>
    </source>
</evidence>
<dbReference type="InterPro" id="IPR050960">
    <property type="entry name" value="AB_hydrolase_4_sf"/>
</dbReference>
<dbReference type="Proteomes" id="UP000567293">
    <property type="component" value="Unassembled WGS sequence"/>
</dbReference>
<evidence type="ECO:0000256" key="1">
    <source>
        <dbReference type="ARBA" id="ARBA00010884"/>
    </source>
</evidence>
<dbReference type="Pfam" id="PF00561">
    <property type="entry name" value="Abhydrolase_1"/>
    <property type="match status" value="1"/>
</dbReference>
<dbReference type="PIRSF" id="PIRSF005211">
    <property type="entry name" value="Ab_hydro_YheT"/>
    <property type="match status" value="1"/>
</dbReference>
<evidence type="ECO:0000259" key="5">
    <source>
        <dbReference type="Pfam" id="PF00561"/>
    </source>
</evidence>
<comment type="caution">
    <text evidence="6">The sequence shown here is derived from an EMBL/GenBank/DDBJ whole genome shotgun (WGS) entry which is preliminary data.</text>
</comment>
<dbReference type="InterPro" id="IPR012020">
    <property type="entry name" value="ABHD4"/>
</dbReference>
<gene>
    <name evidence="6" type="ORF">HRJ53_30465</name>
</gene>
<evidence type="ECO:0000313" key="6">
    <source>
        <dbReference type="EMBL" id="MBA0089335.1"/>
    </source>
</evidence>
<name>A0A7V8NY72_9BACT</name>
<dbReference type="InterPro" id="IPR000952">
    <property type="entry name" value="AB_hydrolase_4_CS"/>
</dbReference>